<proteinExistence type="predicted"/>
<protein>
    <submittedName>
        <fullName evidence="2">Uncharacterized protein</fullName>
    </submittedName>
</protein>
<dbReference type="EMBL" id="BAAAUX010000009">
    <property type="protein sequence ID" value="GAA2782978.1"/>
    <property type="molecule type" value="Genomic_DNA"/>
</dbReference>
<keyword evidence="3" id="KW-1185">Reference proteome</keyword>
<feature type="compositionally biased region" description="Pro residues" evidence="1">
    <location>
        <begin position="159"/>
        <end position="175"/>
    </location>
</feature>
<evidence type="ECO:0000256" key="1">
    <source>
        <dbReference type="SAM" id="MobiDB-lite"/>
    </source>
</evidence>
<sequence length="204" mass="23144">MTVEITPPPGYRETRMRGLWARSGCTDCGGAGEFLVTDDEDPTLRYPQPCDCLWCPEAEFERQIEEQDDPAQQAELERDLHRYRAAVAWQQIAEEIGPRQAGRRYWSGYSRSGYTVEDITITCPDGDATRPSWSMTVRWDDGRRSTHCTPWNPGLGDGQPPPPRPPGPVPLPPELRAPFRRHDDCPRCTSRFALIRAAHRLGLL</sequence>
<reference evidence="2 3" key="1">
    <citation type="journal article" date="2019" name="Int. J. Syst. Evol. Microbiol.">
        <title>The Global Catalogue of Microorganisms (GCM) 10K type strain sequencing project: providing services to taxonomists for standard genome sequencing and annotation.</title>
        <authorList>
            <consortium name="The Broad Institute Genomics Platform"/>
            <consortium name="The Broad Institute Genome Sequencing Center for Infectious Disease"/>
            <person name="Wu L."/>
            <person name="Ma J."/>
        </authorList>
    </citation>
    <scope>NUCLEOTIDE SEQUENCE [LARGE SCALE GENOMIC DNA]</scope>
    <source>
        <strain evidence="2 3">JCM 9383</strain>
    </source>
</reference>
<evidence type="ECO:0000313" key="3">
    <source>
        <dbReference type="Proteomes" id="UP001500979"/>
    </source>
</evidence>
<feature type="region of interest" description="Disordered" evidence="1">
    <location>
        <begin position="144"/>
        <end position="177"/>
    </location>
</feature>
<gene>
    <name evidence="2" type="ORF">GCM10010470_16170</name>
</gene>
<name>A0ABN3V8J6_9PSEU</name>
<comment type="caution">
    <text evidence="2">The sequence shown here is derived from an EMBL/GenBank/DDBJ whole genome shotgun (WGS) entry which is preliminary data.</text>
</comment>
<dbReference type="Proteomes" id="UP001500979">
    <property type="component" value="Unassembled WGS sequence"/>
</dbReference>
<organism evidence="2 3">
    <name type="scientific">Saccharopolyspora taberi</name>
    <dbReference type="NCBI Taxonomy" id="60895"/>
    <lineage>
        <taxon>Bacteria</taxon>
        <taxon>Bacillati</taxon>
        <taxon>Actinomycetota</taxon>
        <taxon>Actinomycetes</taxon>
        <taxon>Pseudonocardiales</taxon>
        <taxon>Pseudonocardiaceae</taxon>
        <taxon>Saccharopolyspora</taxon>
    </lineage>
</organism>
<accession>A0ABN3V8J6</accession>
<evidence type="ECO:0000313" key="2">
    <source>
        <dbReference type="EMBL" id="GAA2782978.1"/>
    </source>
</evidence>
<dbReference type="RefSeq" id="WP_344678847.1">
    <property type="nucleotide sequence ID" value="NZ_BAAAUX010000009.1"/>
</dbReference>